<accession>A0A1V3W8U7</accession>
<evidence type="ECO:0000256" key="1">
    <source>
        <dbReference type="SAM" id="MobiDB-lite"/>
    </source>
</evidence>
<organism evidence="2 3">
    <name type="scientific">Mycobacterium kansasii</name>
    <dbReference type="NCBI Taxonomy" id="1768"/>
    <lineage>
        <taxon>Bacteria</taxon>
        <taxon>Bacillati</taxon>
        <taxon>Actinomycetota</taxon>
        <taxon>Actinomycetes</taxon>
        <taxon>Mycobacteriales</taxon>
        <taxon>Mycobacteriaceae</taxon>
        <taxon>Mycobacterium</taxon>
    </lineage>
</organism>
<dbReference type="Proteomes" id="UP000188532">
    <property type="component" value="Unassembled WGS sequence"/>
</dbReference>
<sequence length="92" mass="9533">MTDSDLDALAMQFLDSAYADYNKYPSGAGSADRGFSAAPGLVRLAEDGDAYGLILDRVMAYLGQRIVEVPAPAAEPTNGPPAGTSVPIVGRD</sequence>
<protein>
    <submittedName>
        <fullName evidence="2">Uncharacterized protein</fullName>
    </submittedName>
</protein>
<gene>
    <name evidence="2" type="ORF">BZL29_8549</name>
</gene>
<feature type="region of interest" description="Disordered" evidence="1">
    <location>
        <begin position="72"/>
        <end position="92"/>
    </location>
</feature>
<evidence type="ECO:0000313" key="3">
    <source>
        <dbReference type="Proteomes" id="UP000188532"/>
    </source>
</evidence>
<name>A0A1V3W8U7_MYCKA</name>
<reference evidence="2 3" key="1">
    <citation type="submission" date="2017-02" db="EMBL/GenBank/DDBJ databases">
        <title>Complete genome sequences of Mycobacterium kansasii strains isolated from rhesus macaques.</title>
        <authorList>
            <person name="Panda A."/>
            <person name="Nagaraj S."/>
            <person name="Zhao X."/>
            <person name="Tettelin H."/>
            <person name="Detolla L.J."/>
        </authorList>
    </citation>
    <scope>NUCLEOTIDE SEQUENCE [LARGE SCALE GENOMIC DNA]</scope>
    <source>
        <strain evidence="2 3">11-3469</strain>
    </source>
</reference>
<dbReference type="EMBL" id="MVBN01000020">
    <property type="protein sequence ID" value="OOK63380.1"/>
    <property type="molecule type" value="Genomic_DNA"/>
</dbReference>
<dbReference type="AlphaFoldDB" id="A0A1V3W8U7"/>
<proteinExistence type="predicted"/>
<evidence type="ECO:0000313" key="2">
    <source>
        <dbReference type="EMBL" id="OOK63380.1"/>
    </source>
</evidence>
<comment type="caution">
    <text evidence="2">The sequence shown here is derived from an EMBL/GenBank/DDBJ whole genome shotgun (WGS) entry which is preliminary data.</text>
</comment>